<feature type="region of interest" description="Disordered" evidence="1">
    <location>
        <begin position="101"/>
        <end position="128"/>
    </location>
</feature>
<evidence type="ECO:0000313" key="4">
    <source>
        <dbReference type="Proteomes" id="UP000515135"/>
    </source>
</evidence>
<keyword evidence="4" id="KW-1185">Reference proteome</keyword>
<gene>
    <name evidence="5" type="primary">LOC109475532</name>
</gene>
<protein>
    <submittedName>
        <fullName evidence="5">Uncharacterized protein LOC109475532</fullName>
    </submittedName>
</protein>
<evidence type="ECO:0000313" key="5">
    <source>
        <dbReference type="RefSeq" id="XP_019631734.1"/>
    </source>
</evidence>
<feature type="chain" id="PRO_5027997918" evidence="2">
    <location>
        <begin position="42"/>
        <end position="425"/>
    </location>
</feature>
<dbReference type="InterPro" id="IPR017853">
    <property type="entry name" value="GH"/>
</dbReference>
<evidence type="ECO:0000256" key="1">
    <source>
        <dbReference type="SAM" id="MobiDB-lite"/>
    </source>
</evidence>
<dbReference type="GeneID" id="109475532"/>
<feature type="domain" description="Glycosyl hydrolase-like 10" evidence="3">
    <location>
        <begin position="135"/>
        <end position="298"/>
    </location>
</feature>
<dbReference type="RefSeq" id="XP_019631734.1">
    <property type="nucleotide sequence ID" value="XM_019776175.1"/>
</dbReference>
<sequence>MRTSLSIYMYRSHRSGLTRCLSKMVLTGLVVTFLVIGSVLGDDPECTGTVASNGQHGHCATVSSCPYSYFVSGLCPSYGFDIKCCYNCHLGGCQTGSNIGTGTTTGTGTGTDPGTGTSTGTGTATQTGPSPYADVRATWLSRYDHATSHAETAANFATLKAKGINRVYLNVWASGQIYFHSPTFESLGIHGLVRDVLGWAVEEGRKQGIEIWAWFEYGLKACWGSSPTVTVFSNKVNSLGWIKGQAGEYWWMDAGNTQVLDFLAGMMQDAFNNYPGLAGVQLDDHFVQPWQLGTDLVATMTNAARHILGRVSGRVSLSPIAPPTLSLTNYNVDWASWAREDIGFHEYVPQIYREYASVFNADLDRVIAAVGKTKLVPGLRCIGTGSPTTYDALGQMMSRCEAEGIGYSVWYSRCFTLLYTDLILG</sequence>
<accession>A0A6P4ZCV7</accession>
<evidence type="ECO:0000259" key="3">
    <source>
        <dbReference type="Pfam" id="PF02638"/>
    </source>
</evidence>
<dbReference type="InterPro" id="IPR003790">
    <property type="entry name" value="GHL10"/>
</dbReference>
<feature type="compositionally biased region" description="Gly residues" evidence="1">
    <location>
        <begin position="103"/>
        <end position="119"/>
    </location>
</feature>
<evidence type="ECO:0000256" key="2">
    <source>
        <dbReference type="SAM" id="SignalP"/>
    </source>
</evidence>
<dbReference type="Proteomes" id="UP000515135">
    <property type="component" value="Unplaced"/>
</dbReference>
<reference evidence="5" key="1">
    <citation type="submission" date="2025-08" db="UniProtKB">
        <authorList>
            <consortium name="RefSeq"/>
        </authorList>
    </citation>
    <scope>IDENTIFICATION</scope>
    <source>
        <tissue evidence="5">Gonad</tissue>
    </source>
</reference>
<dbReference type="AlphaFoldDB" id="A0A6P4ZCV7"/>
<dbReference type="Pfam" id="PF02638">
    <property type="entry name" value="GHL10"/>
    <property type="match status" value="1"/>
</dbReference>
<dbReference type="PANTHER" id="PTHR31698">
    <property type="entry name" value="LYSOZYME G FAMILY MEMBER"/>
    <property type="match status" value="1"/>
</dbReference>
<keyword evidence="2" id="KW-0732">Signal</keyword>
<organism evidence="4 5">
    <name type="scientific">Branchiostoma belcheri</name>
    <name type="common">Amphioxus</name>
    <dbReference type="NCBI Taxonomy" id="7741"/>
    <lineage>
        <taxon>Eukaryota</taxon>
        <taxon>Metazoa</taxon>
        <taxon>Chordata</taxon>
        <taxon>Cephalochordata</taxon>
        <taxon>Leptocardii</taxon>
        <taxon>Amphioxiformes</taxon>
        <taxon>Branchiostomatidae</taxon>
        <taxon>Branchiostoma</taxon>
    </lineage>
</organism>
<proteinExistence type="predicted"/>
<dbReference type="KEGG" id="bbel:109475532"/>
<dbReference type="OrthoDB" id="10059227at2759"/>
<name>A0A6P4ZCV7_BRABE</name>
<dbReference type="PANTHER" id="PTHR31698:SF8">
    <property type="entry name" value="LYSOZYME G-RELATED"/>
    <property type="match status" value="1"/>
</dbReference>
<dbReference type="SUPFAM" id="SSF51445">
    <property type="entry name" value="(Trans)glycosidases"/>
    <property type="match status" value="1"/>
</dbReference>
<feature type="signal peptide" evidence="2">
    <location>
        <begin position="1"/>
        <end position="41"/>
    </location>
</feature>
<dbReference type="GO" id="GO:0003796">
    <property type="term" value="F:lysozyme activity"/>
    <property type="evidence" value="ECO:0007669"/>
    <property type="project" value="TreeGrafter"/>
</dbReference>
<dbReference type="GO" id="GO:0005576">
    <property type="term" value="C:extracellular region"/>
    <property type="evidence" value="ECO:0007669"/>
    <property type="project" value="TreeGrafter"/>
</dbReference>
<dbReference type="GO" id="GO:0050830">
    <property type="term" value="P:defense response to Gram-positive bacterium"/>
    <property type="evidence" value="ECO:0007669"/>
    <property type="project" value="TreeGrafter"/>
</dbReference>
<dbReference type="Gene3D" id="3.20.20.80">
    <property type="entry name" value="Glycosidases"/>
    <property type="match status" value="1"/>
</dbReference>